<dbReference type="Proteomes" id="UP000664702">
    <property type="component" value="Chromosome"/>
</dbReference>
<feature type="domain" description="SnoaL-like" evidence="1">
    <location>
        <begin position="92"/>
        <end position="192"/>
    </location>
</feature>
<sequence length="202" mass="21742">MIGAVEVSAACTSFLTNGRYSATGDGVSCWREHSRAADYRTHYLSDLARRFIQKEYPMRWAQTSALVICLLGAPGVSLAADAKGDVEKAYAAWDAAFNKQDEKAIGASYVATAKLMPPTHQVASGPAEIEKFFAGLFANDVTGHKLEMVDAGGDDKIVFGTAKWSATGKDKEGKPSPFSGLATHVFERQADGSLKLRLQTFN</sequence>
<evidence type="ECO:0000313" key="2">
    <source>
        <dbReference type="EMBL" id="UEM10781.1"/>
    </source>
</evidence>
<proteinExistence type="predicted"/>
<evidence type="ECO:0000259" key="1">
    <source>
        <dbReference type="Pfam" id="PF12680"/>
    </source>
</evidence>
<evidence type="ECO:0000313" key="3">
    <source>
        <dbReference type="EMBL" id="UGX91247.1"/>
    </source>
</evidence>
<dbReference type="AlphaFoldDB" id="A0A9X9XSY7"/>
<reference evidence="3 4" key="1">
    <citation type="journal article" date="2017" name="Syst. Appl. Microbiol.">
        <title>Soybeans inoculated with root zone soils of Canadian native legumes harbour diverse and novel Bradyrhizobium spp. that possess agricultural potential.</title>
        <authorList>
            <person name="Bromfield E.S.P."/>
            <person name="Cloutier S."/>
            <person name="Tambong J.T."/>
            <person name="Tran Thi T.V."/>
        </authorList>
    </citation>
    <scope>NUCLEOTIDE SEQUENCE [LARGE SCALE GENOMIC DNA]</scope>
    <source>
        <strain evidence="3 4">323S2</strain>
    </source>
</reference>
<gene>
    <name evidence="3" type="ORF">G6321_00036490</name>
    <name evidence="2" type="ORF">J4G43_040120</name>
</gene>
<accession>A0A9X9XSY7</accession>
<dbReference type="EMBL" id="CP086136">
    <property type="protein sequence ID" value="UEM10781.1"/>
    <property type="molecule type" value="Genomic_DNA"/>
</dbReference>
<reference evidence="4 5" key="2">
    <citation type="journal article" date="2022" name="Int. J. Syst. Evol. Microbiol.">
        <title>Strains of Bradyrhizobium barranii sp. nov. associated with legumes native to Canada are symbionts of soybeans and belong to different subspecies (subsp. barranii subsp. nov. and subsp. apii subsp. nov.) and symbiovars (sv. glycinearum and sv. septentrionale).</title>
        <authorList>
            <person name="Bromfield E.S.P."/>
            <person name="Cloutier S."/>
            <person name="Wasai-Hara S."/>
            <person name="Minamisawa K."/>
        </authorList>
    </citation>
    <scope>NUCLEOTIDE SEQUENCE [LARGE SCALE GENOMIC DNA]</scope>
    <source>
        <strain evidence="2 5">144S4</strain>
        <strain evidence="4">323S2</strain>
    </source>
</reference>
<name>A0A9X9XSY7_9BRAD</name>
<dbReference type="InterPro" id="IPR037401">
    <property type="entry name" value="SnoaL-like"/>
</dbReference>
<dbReference type="SUPFAM" id="SSF54427">
    <property type="entry name" value="NTF2-like"/>
    <property type="match status" value="1"/>
</dbReference>
<dbReference type="Proteomes" id="UP000564836">
    <property type="component" value="Chromosome"/>
</dbReference>
<dbReference type="Pfam" id="PF12680">
    <property type="entry name" value="SnoaL_2"/>
    <property type="match status" value="1"/>
</dbReference>
<dbReference type="KEGG" id="bban:J4G43_040120"/>
<organism evidence="2 5">
    <name type="scientific">Bradyrhizobium barranii subsp. barranii</name>
    <dbReference type="NCBI Taxonomy" id="2823807"/>
    <lineage>
        <taxon>Bacteria</taxon>
        <taxon>Pseudomonadati</taxon>
        <taxon>Pseudomonadota</taxon>
        <taxon>Alphaproteobacteria</taxon>
        <taxon>Hyphomicrobiales</taxon>
        <taxon>Nitrobacteraceae</taxon>
        <taxon>Bradyrhizobium</taxon>
        <taxon>Bradyrhizobium barranii</taxon>
    </lineage>
</organism>
<evidence type="ECO:0000313" key="4">
    <source>
        <dbReference type="Proteomes" id="UP000564836"/>
    </source>
</evidence>
<dbReference type="InterPro" id="IPR032710">
    <property type="entry name" value="NTF2-like_dom_sf"/>
</dbReference>
<dbReference type="Gene3D" id="3.10.450.50">
    <property type="match status" value="1"/>
</dbReference>
<dbReference type="EMBL" id="CP088280">
    <property type="protein sequence ID" value="UGX91247.1"/>
    <property type="molecule type" value="Genomic_DNA"/>
</dbReference>
<evidence type="ECO:0000313" key="5">
    <source>
        <dbReference type="Proteomes" id="UP000664702"/>
    </source>
</evidence>
<protein>
    <submittedName>
        <fullName evidence="2">DUF4440 domain-containing protein</fullName>
    </submittedName>
</protein>